<evidence type="ECO:0000259" key="2">
    <source>
        <dbReference type="Pfam" id="PF08241"/>
    </source>
</evidence>
<gene>
    <name evidence="3" type="ORF">N7G274_010145</name>
</gene>
<dbReference type="Proteomes" id="UP001590950">
    <property type="component" value="Unassembled WGS sequence"/>
</dbReference>
<reference evidence="3 4" key="1">
    <citation type="submission" date="2024-09" db="EMBL/GenBank/DDBJ databases">
        <title>Rethinking Asexuality: The Enigmatic Case of Functional Sexual Genes in Lepraria (Stereocaulaceae).</title>
        <authorList>
            <person name="Doellman M."/>
            <person name="Sun Y."/>
            <person name="Barcenas-Pena A."/>
            <person name="Lumbsch H.T."/>
            <person name="Grewe F."/>
        </authorList>
    </citation>
    <scope>NUCLEOTIDE SEQUENCE [LARGE SCALE GENOMIC DNA]</scope>
    <source>
        <strain evidence="3 4">Mercado 3170</strain>
    </source>
</reference>
<dbReference type="PROSITE" id="PS50890">
    <property type="entry name" value="PUA"/>
    <property type="match status" value="1"/>
</dbReference>
<feature type="region of interest" description="Disordered" evidence="1">
    <location>
        <begin position="31"/>
        <end position="76"/>
    </location>
</feature>
<dbReference type="Pfam" id="PF08241">
    <property type="entry name" value="Methyltransf_11"/>
    <property type="match status" value="1"/>
</dbReference>
<accession>A0ABR3ZVF2</accession>
<dbReference type="InterPro" id="IPR029063">
    <property type="entry name" value="SAM-dependent_MTases_sf"/>
</dbReference>
<feature type="region of interest" description="Disordered" evidence="1">
    <location>
        <begin position="168"/>
        <end position="206"/>
    </location>
</feature>
<comment type="caution">
    <text evidence="3">The sequence shown here is derived from an EMBL/GenBank/DDBJ whole genome shotgun (WGS) entry which is preliminary data.</text>
</comment>
<dbReference type="Gene3D" id="3.40.50.150">
    <property type="entry name" value="Vaccinia Virus protein VP39"/>
    <property type="match status" value="1"/>
</dbReference>
<evidence type="ECO:0000256" key="1">
    <source>
        <dbReference type="SAM" id="MobiDB-lite"/>
    </source>
</evidence>
<proteinExistence type="predicted"/>
<feature type="compositionally biased region" description="Polar residues" evidence="1">
    <location>
        <begin position="170"/>
        <end position="196"/>
    </location>
</feature>
<feature type="compositionally biased region" description="Polar residues" evidence="1">
    <location>
        <begin position="106"/>
        <end position="122"/>
    </location>
</feature>
<feature type="compositionally biased region" description="Low complexity" evidence="1">
    <location>
        <begin position="62"/>
        <end position="76"/>
    </location>
</feature>
<evidence type="ECO:0000313" key="3">
    <source>
        <dbReference type="EMBL" id="KAL2037149.1"/>
    </source>
</evidence>
<feature type="region of interest" description="Disordered" evidence="1">
    <location>
        <begin position="106"/>
        <end position="136"/>
    </location>
</feature>
<name>A0ABR3ZVF2_9LECA</name>
<organism evidence="3 4">
    <name type="scientific">Stereocaulon virgatum</name>
    <dbReference type="NCBI Taxonomy" id="373712"/>
    <lineage>
        <taxon>Eukaryota</taxon>
        <taxon>Fungi</taxon>
        <taxon>Dikarya</taxon>
        <taxon>Ascomycota</taxon>
        <taxon>Pezizomycotina</taxon>
        <taxon>Lecanoromycetes</taxon>
        <taxon>OSLEUM clade</taxon>
        <taxon>Lecanoromycetidae</taxon>
        <taxon>Lecanorales</taxon>
        <taxon>Lecanorineae</taxon>
        <taxon>Stereocaulaceae</taxon>
        <taxon>Stereocaulon</taxon>
    </lineage>
</organism>
<dbReference type="InterPro" id="IPR013216">
    <property type="entry name" value="Methyltransf_11"/>
</dbReference>
<feature type="domain" description="Methyltransferase type 11" evidence="2">
    <location>
        <begin position="700"/>
        <end position="782"/>
    </location>
</feature>
<evidence type="ECO:0000313" key="4">
    <source>
        <dbReference type="Proteomes" id="UP001590950"/>
    </source>
</evidence>
<feature type="compositionally biased region" description="Acidic residues" evidence="1">
    <location>
        <begin position="31"/>
        <end position="43"/>
    </location>
</feature>
<dbReference type="SUPFAM" id="SSF53335">
    <property type="entry name" value="S-adenosyl-L-methionine-dependent methyltransferases"/>
    <property type="match status" value="1"/>
</dbReference>
<sequence length="943" mass="104845">MDHDFLLPATTYEMPPRLARKHVLNTIIEDENSEKEYYSEDDGEMSRRGRTTSIQAARSIESTSPVPSLTSSVSSYYKSRRQSEDFDEMYDVSDEDSDVAPSVMTSISTHSATSIGSPQSQKKQNRYPSLVIPSPRHWPTIQKVNTLSPPRPPKIPLSPAALSMLGHDLLTSSNPPSLTGSLNSGPRASSMASSPVTPDMPSKNGDVWEREAANQNRKFQRPELTVRIEDGSNWQHDVGFSPEDNISVRDFAIEVDRDYSDNSPVLGSDAGDSEVGVQLPPGALDTLRHLSLEIPTQPEFASPTDSEKEMEEVQWKMPTPPLRPSSADLTPMSQHSDYSISQLSIPSPGGFFSSLGGNARHTWCINGNGPMSAVPPSSTTAEQFYNAPWNKDPTTTVERIIEVEDTTDTEGPPTARQMPFISAEATLERATLENDVPLVEENDEGYEMALQEMAEKSLDRTSVWLAAQTSYMSALKDTYPANEVGLGTDRQLQRSSSHVRDDSLGSQMKKAVRFLESESAKRERISPRVPGEGETIYYHAFQHVKAEEKRIDAFRHARTRSDSIQTTRISLPHEHLAHLQGQFAITPVDRPNTHRPISMFPGKDSDVSEETAEQKVIARVDRERQALEQIQMGMWVIEATRYLSGGRLLNSPAATKSLKTAPLLSDIENGKVKNPPRVLDLGGHSSGDWAWHCSKEYQFARVYTASTECEQVESNIRGPRNHRPTAVESLWQLPYPDKYFNIISARSLFSFLKTEKPLGQSLDEYDLCLRECMRCLKPGGYLEFFVMDSEIVNAGSRGSAVSVEFGFNLKTRGYDPAPTKSWLGRVRRAGFDDIKRAWTFLPMGTPTKEQHQLPETPPPDVSTFERGSQKIEAVQGPVGSTADAASMSGLVGSWAWEQWMLRLQLETGKEQLLEGVGAVLEEGKYTGAGWRCLSGWARKPLDE</sequence>
<dbReference type="EMBL" id="JBEFKJ010000044">
    <property type="protein sequence ID" value="KAL2037149.1"/>
    <property type="molecule type" value="Genomic_DNA"/>
</dbReference>
<keyword evidence="4" id="KW-1185">Reference proteome</keyword>
<protein>
    <recommendedName>
        <fullName evidence="2">Methyltransferase type 11 domain-containing protein</fullName>
    </recommendedName>
</protein>